<reference evidence="1" key="1">
    <citation type="submission" date="2021-03" db="EMBL/GenBank/DDBJ databases">
        <title>Evolutionary priming and transition to the ectomycorrhizal habit in an iconic lineage of mushroom-forming fungi: is preadaptation a requirement?</title>
        <authorList>
            <consortium name="DOE Joint Genome Institute"/>
            <person name="Looney B.P."/>
            <person name="Miyauchi S."/>
            <person name="Morin E."/>
            <person name="Drula E."/>
            <person name="Courty P.E."/>
            <person name="Chicoki N."/>
            <person name="Fauchery L."/>
            <person name="Kohler A."/>
            <person name="Kuo A."/>
            <person name="LaButti K."/>
            <person name="Pangilinan J."/>
            <person name="Lipzen A."/>
            <person name="Riley R."/>
            <person name="Andreopoulos W."/>
            <person name="He G."/>
            <person name="Johnson J."/>
            <person name="Barry K.W."/>
            <person name="Grigoriev I.V."/>
            <person name="Nagy L."/>
            <person name="Hibbett D."/>
            <person name="Henrissat B."/>
            <person name="Matheny P.B."/>
            <person name="Labbe J."/>
            <person name="Martin A.F."/>
        </authorList>
    </citation>
    <scope>NUCLEOTIDE SEQUENCE</scope>
    <source>
        <strain evidence="1">BPL698</strain>
    </source>
</reference>
<evidence type="ECO:0000313" key="2">
    <source>
        <dbReference type="Proteomes" id="UP001207468"/>
    </source>
</evidence>
<name>A0ACC0TRJ4_9AGAM</name>
<accession>A0ACC0TRJ4</accession>
<comment type="caution">
    <text evidence="1">The sequence shown here is derived from an EMBL/GenBank/DDBJ whole genome shotgun (WGS) entry which is preliminary data.</text>
</comment>
<sequence length="402" mass="45591">MEKILIIDDDIDMCLLLNRFLTHNGYWVSEVYSGAQALEYFETNEPDLIISDLKLEDIDGITLLKKIQDRFTNLPIIIITAYNDIQTSVNAIKQGAFDYVTKPIVTEEILNIIELALTQKQENKKKIKEGEKIVVKAKESFFGGSSAFFKRLNHQINLVAPTNHNVIIYGEDGAGKETIAYEIHQRSKRRDGPFVVMNCGGISEELAEAKLFGNEMDNGINSLRNQRIGNLETANGGTLFIDEITSLPLLLQAKLLKALVSKRMRRIGGEKDIELDVRILIAGNETLWTATVQGKLLPDLYHLLNDFTIDILPLYKRPEDILPFAAHFLQYANTEHEKNIQGFTPEVESTFRQYRWPGNLREMKNVVNKAVLLTKDSLIELQSLPVEVYAINKVGEVYHSNL</sequence>
<protein>
    <submittedName>
        <fullName evidence="1">RteB, two-component system response regulator</fullName>
    </submittedName>
</protein>
<proteinExistence type="predicted"/>
<evidence type="ECO:0000313" key="1">
    <source>
        <dbReference type="EMBL" id="KAI9432815.1"/>
    </source>
</evidence>
<organism evidence="1 2">
    <name type="scientific">Russula earlei</name>
    <dbReference type="NCBI Taxonomy" id="71964"/>
    <lineage>
        <taxon>Eukaryota</taxon>
        <taxon>Fungi</taxon>
        <taxon>Dikarya</taxon>
        <taxon>Basidiomycota</taxon>
        <taxon>Agaricomycotina</taxon>
        <taxon>Agaricomycetes</taxon>
        <taxon>Russulales</taxon>
        <taxon>Russulaceae</taxon>
        <taxon>Russula</taxon>
    </lineage>
</organism>
<keyword evidence="2" id="KW-1185">Reference proteome</keyword>
<gene>
    <name evidence="1" type="ORF">F5148DRAFT_1308833</name>
</gene>
<dbReference type="Proteomes" id="UP001207468">
    <property type="component" value="Unassembled WGS sequence"/>
</dbReference>
<dbReference type="EMBL" id="JAGFNK010001294">
    <property type="protein sequence ID" value="KAI9432815.1"/>
    <property type="molecule type" value="Genomic_DNA"/>
</dbReference>